<dbReference type="InterPro" id="IPR051289">
    <property type="entry name" value="LAGLIDADG_Endonuclease"/>
</dbReference>
<dbReference type="InterPro" id="IPR004860">
    <property type="entry name" value="LAGLIDADG_dom"/>
</dbReference>
<reference evidence="2" key="1">
    <citation type="journal article" date="2016" name="PLoS ONE">
        <title>Intron Derived Size Polymorphism in the Mitochondrial Genomes of Closely Related Chrysoporthe Species.</title>
        <authorList>
            <person name="Kanzi A.M."/>
            <person name="Wingfield B.D."/>
            <person name="Steenkamp E.T."/>
            <person name="Naidoo S."/>
            <person name="van der Merwe N.A."/>
        </authorList>
    </citation>
    <scope>NUCLEOTIDE SEQUENCE</scope>
</reference>
<dbReference type="GO" id="GO:0005739">
    <property type="term" value="C:mitochondrion"/>
    <property type="evidence" value="ECO:0007669"/>
    <property type="project" value="UniProtKB-ARBA"/>
</dbReference>
<dbReference type="Pfam" id="PF00961">
    <property type="entry name" value="LAGLIDADG_1"/>
    <property type="match status" value="2"/>
</dbReference>
<keyword evidence="2" id="KW-0378">Hydrolase</keyword>
<dbReference type="SUPFAM" id="SSF55608">
    <property type="entry name" value="Homing endonucleases"/>
    <property type="match status" value="2"/>
</dbReference>
<name>A0A191MWW4_9PEZI</name>
<organism evidence="2">
    <name type="scientific">Chrysoporthe austroafricana</name>
    <dbReference type="NCBI Taxonomy" id="354353"/>
    <lineage>
        <taxon>Eukaryota</taxon>
        <taxon>Fungi</taxon>
        <taxon>Dikarya</taxon>
        <taxon>Ascomycota</taxon>
        <taxon>Pezizomycotina</taxon>
        <taxon>Sordariomycetes</taxon>
        <taxon>Sordariomycetidae</taxon>
        <taxon>Diaporthales</taxon>
        <taxon>Cryphonectriaceae</taxon>
        <taxon>Cryphonectria-Endothia species complex</taxon>
        <taxon>Chrysoporthe</taxon>
    </lineage>
</organism>
<feature type="domain" description="Homing endonuclease LAGLIDADG" evidence="1">
    <location>
        <begin position="113"/>
        <end position="213"/>
    </location>
</feature>
<dbReference type="RefSeq" id="YP_009262072.1">
    <property type="nucleotide sequence ID" value="NC_030522.1"/>
</dbReference>
<evidence type="ECO:0000259" key="1">
    <source>
        <dbReference type="Pfam" id="PF00961"/>
    </source>
</evidence>
<protein>
    <submittedName>
        <fullName evidence="2">LAGLIDADG endonuclease</fullName>
    </submittedName>
</protein>
<keyword evidence="2" id="KW-0496">Mitochondrion</keyword>
<keyword evidence="2" id="KW-0540">Nuclease</keyword>
<accession>A0A191MWW4</accession>
<evidence type="ECO:0000313" key="2">
    <source>
        <dbReference type="EMBL" id="AMX22147.1"/>
    </source>
</evidence>
<sequence length="410" mass="46668">MVPSYILKNICGWTNHSCKVTSLKMRENKMGNRGSKSVLGKINTVKEQRVYGSCIGTLLNSPMLRYTLKGFERNYQVRIPSNHLNSLRQYSTVISRVANSQIGGYLLKPYFVTGFTDAEGSFIVRIRKNPKAKAGWNVETKFSFCIHKKDRMVLDLIQAFFGGVGSITYASKDTLHYRIASLHDLINVVLPHFDKYPLNSQKRADYFLFKEIVLLIKNKEHLTIEGIQKIVNLRASINLGGSESLKEAFPNTVPVERPVIEDIAIDDPYWFAGFASGEACFSVNIYKSKTKLGEAVQLKFDLAQHSRDSKLLTSLQNLLGYGSVNKHSQNAVMFSATKFSDFMECLIPFFDKYQIIGVKYEDYLDFKKVALLMENKAHLTIEGLEDIRRIKAKMNRGRAQLDEEEGYFTK</sequence>
<dbReference type="PANTHER" id="PTHR36181:SF4">
    <property type="entry name" value="LAGLIDADG ENDONUCLEASE"/>
    <property type="match status" value="1"/>
</dbReference>
<dbReference type="Gene3D" id="3.10.28.10">
    <property type="entry name" value="Homing endonucleases"/>
    <property type="match status" value="2"/>
</dbReference>
<dbReference type="GeneID" id="31078058"/>
<dbReference type="GO" id="GO:0004519">
    <property type="term" value="F:endonuclease activity"/>
    <property type="evidence" value="ECO:0007669"/>
    <property type="project" value="UniProtKB-KW"/>
</dbReference>
<feature type="domain" description="Homing endonuclease LAGLIDADG" evidence="1">
    <location>
        <begin position="272"/>
        <end position="369"/>
    </location>
</feature>
<geneLocation type="mitochondrion" evidence="2"/>
<dbReference type="FunFam" id="3.10.28.10:FF:000010">
    <property type="entry name" value="LAGLIDADG homing endonuclease I-LtrII"/>
    <property type="match status" value="1"/>
</dbReference>
<dbReference type="EMBL" id="KT380883">
    <property type="protein sequence ID" value="AMX22147.1"/>
    <property type="molecule type" value="Genomic_DNA"/>
</dbReference>
<dbReference type="AlphaFoldDB" id="A0A191MWW4"/>
<keyword evidence="2" id="KW-0255">Endonuclease</keyword>
<dbReference type="InterPro" id="IPR027434">
    <property type="entry name" value="Homing_endonucl"/>
</dbReference>
<gene>
    <name evidence="2" type="primary">orf410</name>
</gene>
<dbReference type="PANTHER" id="PTHR36181">
    <property type="entry name" value="INTRON-ENCODED ENDONUCLEASE AI3-RELATED"/>
    <property type="match status" value="1"/>
</dbReference>
<proteinExistence type="predicted"/>